<feature type="domain" description="ChsH2 C-terminal OB-fold" evidence="1">
    <location>
        <begin position="47"/>
        <end position="106"/>
    </location>
</feature>
<dbReference type="InterPro" id="IPR012340">
    <property type="entry name" value="NA-bd_OB-fold"/>
</dbReference>
<dbReference type="EMBL" id="CSTE01000002">
    <property type="protein sequence ID" value="CQR50683.1"/>
    <property type="molecule type" value="Genomic_DNA"/>
</dbReference>
<accession>A0A0D6JSR5</accession>
<evidence type="ECO:0000313" key="3">
    <source>
        <dbReference type="Proteomes" id="UP000198902"/>
    </source>
</evidence>
<dbReference type="PANTHER" id="PTHR34075:SF5">
    <property type="entry name" value="BLR3430 PROTEIN"/>
    <property type="match status" value="1"/>
</dbReference>
<sequence length="126" mass="12988">MTDTGYDEWLAAVADGEGYYLACPDGHGSLPPRRSCPHCGAAELTEEPLPGTGEILTFTEVHVPAPEFADDAPYVTAIASFGPVKLTGVVRDLPADGVDLGTAVSVGAGTNATTGEQLLVFRPASE</sequence>
<dbReference type="InterPro" id="IPR052513">
    <property type="entry name" value="Thioester_dehydratase-like"/>
</dbReference>
<keyword evidence="3" id="KW-1185">Reference proteome</keyword>
<dbReference type="AlphaFoldDB" id="A0A0D6JSR5"/>
<name>A0A0D6JSR5_9EURY</name>
<reference evidence="3" key="1">
    <citation type="submission" date="2015-03" db="EMBL/GenBank/DDBJ databases">
        <authorList>
            <person name="Urmite Genomes"/>
        </authorList>
    </citation>
    <scope>NUCLEOTIDE SEQUENCE [LARGE SCALE GENOMIC DNA]</scope>
    <source>
        <strain evidence="3">Arc-Hr</strain>
    </source>
</reference>
<dbReference type="RefSeq" id="WP_089778872.1">
    <property type="nucleotide sequence ID" value="NZ_CABLRR010000002.1"/>
</dbReference>
<dbReference type="InterPro" id="IPR002878">
    <property type="entry name" value="ChsH2_C"/>
</dbReference>
<dbReference type="OrthoDB" id="9573at2157"/>
<organism evidence="2 3">
    <name type="scientific">Haloferax massiliensis</name>
    <dbReference type="NCBI Taxonomy" id="1476858"/>
    <lineage>
        <taxon>Archaea</taxon>
        <taxon>Methanobacteriati</taxon>
        <taxon>Methanobacteriota</taxon>
        <taxon>Stenosarchaea group</taxon>
        <taxon>Halobacteria</taxon>
        <taxon>Halobacteriales</taxon>
        <taxon>Haloferacaceae</taxon>
        <taxon>Haloferax</taxon>
    </lineage>
</organism>
<evidence type="ECO:0000313" key="2">
    <source>
        <dbReference type="EMBL" id="CQR50683.1"/>
    </source>
</evidence>
<dbReference type="PANTHER" id="PTHR34075">
    <property type="entry name" value="BLR3430 PROTEIN"/>
    <property type="match status" value="1"/>
</dbReference>
<protein>
    <recommendedName>
        <fullName evidence="1">ChsH2 C-terminal OB-fold domain-containing protein</fullName>
    </recommendedName>
</protein>
<evidence type="ECO:0000259" key="1">
    <source>
        <dbReference type="Pfam" id="PF01796"/>
    </source>
</evidence>
<dbReference type="Proteomes" id="UP000198902">
    <property type="component" value="Unassembled WGS sequence"/>
</dbReference>
<proteinExistence type="predicted"/>
<dbReference type="SUPFAM" id="SSF50249">
    <property type="entry name" value="Nucleic acid-binding proteins"/>
    <property type="match status" value="1"/>
</dbReference>
<gene>
    <name evidence="2" type="ORF">BN996_02166</name>
</gene>
<dbReference type="Pfam" id="PF01796">
    <property type="entry name" value="OB_ChsH2_C"/>
    <property type="match status" value="1"/>
</dbReference>